<sequence>MPHDTKVYYKHFVWLMFKDRIDSTKTFNNQQNIFNSLLLFTSEIIMQYFNHKICHFLNRDNEFNLLKVQFVRHNKNYLLIEIEDNSSLMNINVIIYTQF</sequence>
<proteinExistence type="predicted"/>
<evidence type="ECO:0000313" key="1">
    <source>
        <dbReference type="EMBL" id="CDW46368.1"/>
    </source>
</evidence>
<dbReference type="AlphaFoldDB" id="A0A0K2V772"/>
<organism evidence="1">
    <name type="scientific">Lepeophtheirus salmonis</name>
    <name type="common">Salmon louse</name>
    <name type="synonym">Caligus salmonis</name>
    <dbReference type="NCBI Taxonomy" id="72036"/>
    <lineage>
        <taxon>Eukaryota</taxon>
        <taxon>Metazoa</taxon>
        <taxon>Ecdysozoa</taxon>
        <taxon>Arthropoda</taxon>
        <taxon>Crustacea</taxon>
        <taxon>Multicrustacea</taxon>
        <taxon>Hexanauplia</taxon>
        <taxon>Copepoda</taxon>
        <taxon>Siphonostomatoida</taxon>
        <taxon>Caligidae</taxon>
        <taxon>Lepeophtheirus</taxon>
    </lineage>
</organism>
<protein>
    <submittedName>
        <fullName evidence="1">Selenoprotein Klike [Xiphosphorus maculatus]</fullName>
    </submittedName>
</protein>
<dbReference type="EMBL" id="HACA01029007">
    <property type="protein sequence ID" value="CDW46368.1"/>
    <property type="molecule type" value="Transcribed_RNA"/>
</dbReference>
<reference evidence="1" key="1">
    <citation type="submission" date="2014-05" db="EMBL/GenBank/DDBJ databases">
        <authorList>
            <person name="Chronopoulou M."/>
        </authorList>
    </citation>
    <scope>NUCLEOTIDE SEQUENCE</scope>
    <source>
        <tissue evidence="1">Whole organism</tissue>
    </source>
</reference>
<accession>A0A0K2V772</accession>
<name>A0A0K2V772_LEPSM</name>